<feature type="transmembrane region" description="Helical" evidence="5">
    <location>
        <begin position="59"/>
        <end position="77"/>
    </location>
</feature>
<protein>
    <recommendedName>
        <fullName evidence="6">O-antigen ligase-related domain-containing protein</fullName>
    </recommendedName>
</protein>
<gene>
    <name evidence="7" type="ORF">A2875_01905</name>
</gene>
<comment type="caution">
    <text evidence="7">The sequence shown here is derived from an EMBL/GenBank/DDBJ whole genome shotgun (WGS) entry which is preliminary data.</text>
</comment>
<dbReference type="InterPro" id="IPR007016">
    <property type="entry name" value="O-antigen_ligase-rel_domated"/>
</dbReference>
<dbReference type="PANTHER" id="PTHR37422">
    <property type="entry name" value="TEICHURONIC ACID BIOSYNTHESIS PROTEIN TUAE"/>
    <property type="match status" value="1"/>
</dbReference>
<evidence type="ECO:0000256" key="4">
    <source>
        <dbReference type="ARBA" id="ARBA00023136"/>
    </source>
</evidence>
<evidence type="ECO:0000313" key="8">
    <source>
        <dbReference type="Proteomes" id="UP000177416"/>
    </source>
</evidence>
<feature type="transmembrane region" description="Helical" evidence="5">
    <location>
        <begin position="336"/>
        <end position="366"/>
    </location>
</feature>
<dbReference type="Pfam" id="PF04932">
    <property type="entry name" value="Wzy_C"/>
    <property type="match status" value="1"/>
</dbReference>
<reference evidence="7 8" key="1">
    <citation type="journal article" date="2016" name="Nat. Commun.">
        <title>Thousands of microbial genomes shed light on interconnected biogeochemical processes in an aquifer system.</title>
        <authorList>
            <person name="Anantharaman K."/>
            <person name="Brown C.T."/>
            <person name="Hug L.A."/>
            <person name="Sharon I."/>
            <person name="Castelle C.J."/>
            <person name="Probst A.J."/>
            <person name="Thomas B.C."/>
            <person name="Singh A."/>
            <person name="Wilkins M.J."/>
            <person name="Karaoz U."/>
            <person name="Brodie E.L."/>
            <person name="Williams K.H."/>
            <person name="Hubbard S.S."/>
            <person name="Banfield J.F."/>
        </authorList>
    </citation>
    <scope>NUCLEOTIDE SEQUENCE [LARGE SCALE GENOMIC DNA]</scope>
</reference>
<evidence type="ECO:0000256" key="3">
    <source>
        <dbReference type="ARBA" id="ARBA00022989"/>
    </source>
</evidence>
<dbReference type="GO" id="GO:0016020">
    <property type="term" value="C:membrane"/>
    <property type="evidence" value="ECO:0007669"/>
    <property type="project" value="UniProtKB-SubCell"/>
</dbReference>
<feature type="transmembrane region" description="Helical" evidence="5">
    <location>
        <begin position="306"/>
        <end position="324"/>
    </location>
</feature>
<dbReference type="EMBL" id="MFJJ01000055">
    <property type="protein sequence ID" value="OGG12733.1"/>
    <property type="molecule type" value="Genomic_DNA"/>
</dbReference>
<evidence type="ECO:0000259" key="6">
    <source>
        <dbReference type="Pfam" id="PF04932"/>
    </source>
</evidence>
<feature type="transmembrane region" description="Helical" evidence="5">
    <location>
        <begin position="221"/>
        <end position="238"/>
    </location>
</feature>
<evidence type="ECO:0000313" key="7">
    <source>
        <dbReference type="EMBL" id="OGG12733.1"/>
    </source>
</evidence>
<dbReference type="InterPro" id="IPR051533">
    <property type="entry name" value="WaaL-like"/>
</dbReference>
<accession>A0A1F5ZK47</accession>
<keyword evidence="4 5" id="KW-0472">Membrane</keyword>
<proteinExistence type="predicted"/>
<feature type="transmembrane region" description="Helical" evidence="5">
    <location>
        <begin position="188"/>
        <end position="215"/>
    </location>
</feature>
<evidence type="ECO:0000256" key="1">
    <source>
        <dbReference type="ARBA" id="ARBA00004141"/>
    </source>
</evidence>
<evidence type="ECO:0000256" key="5">
    <source>
        <dbReference type="SAM" id="Phobius"/>
    </source>
</evidence>
<evidence type="ECO:0000256" key="2">
    <source>
        <dbReference type="ARBA" id="ARBA00022692"/>
    </source>
</evidence>
<sequence>MNVLAIAFLLSLVGGQLLGWTIRPGVVVYAHDILLVLLLVWAYATQIMDGTRVRLLHSLYAFFFVGLASLVLHISLFGGTLTFLSSLYLLRWFIYVEVYVLVASKKQKFPWTEWLYASSVLFAAVGLVQYLLYPDLRNLTYLGWDPHYYRLFSTLLDPNFAGIILVLGFFLGFGFIKRRPLLIVSELLLFAAFLLTYSRSSYLAFIAGIVTYACITKQRQLALGLLLLFFGAIAVLPIRDIDILRVNRLDSAVARLGNWERGMDLFGESPLIGWGFNTLRFVQTQRHWVDDTQIVSRAGGGLDNSFIFLLATTGVVGLASYLWILNSIILSARRNAVLLVSLAAIIVHAFFVNSLFYPWVMIWLWILAGAAERVQASGDT</sequence>
<organism evidence="7 8">
    <name type="scientific">Candidatus Gottesmanbacteria bacterium RIFCSPHIGHO2_01_FULL_46_14</name>
    <dbReference type="NCBI Taxonomy" id="1798380"/>
    <lineage>
        <taxon>Bacteria</taxon>
        <taxon>Candidatus Gottesmaniibacteriota</taxon>
    </lineage>
</organism>
<dbReference type="PANTHER" id="PTHR37422:SF13">
    <property type="entry name" value="LIPOPOLYSACCHARIDE BIOSYNTHESIS PROTEIN PA4999-RELATED"/>
    <property type="match status" value="1"/>
</dbReference>
<feature type="transmembrane region" description="Helical" evidence="5">
    <location>
        <begin position="152"/>
        <end position="176"/>
    </location>
</feature>
<feature type="transmembrane region" description="Helical" evidence="5">
    <location>
        <begin position="114"/>
        <end position="132"/>
    </location>
</feature>
<feature type="transmembrane region" description="Helical" evidence="5">
    <location>
        <begin position="29"/>
        <end position="47"/>
    </location>
</feature>
<keyword evidence="2 5" id="KW-0812">Transmembrane</keyword>
<comment type="subcellular location">
    <subcellularLocation>
        <location evidence="1">Membrane</location>
        <topology evidence="1">Multi-pass membrane protein</topology>
    </subcellularLocation>
</comment>
<dbReference type="AlphaFoldDB" id="A0A1F5ZK47"/>
<keyword evidence="3 5" id="KW-1133">Transmembrane helix</keyword>
<feature type="domain" description="O-antigen ligase-related" evidence="6">
    <location>
        <begin position="187"/>
        <end position="322"/>
    </location>
</feature>
<name>A0A1F5ZK47_9BACT</name>
<feature type="transmembrane region" description="Helical" evidence="5">
    <location>
        <begin position="83"/>
        <end position="102"/>
    </location>
</feature>
<dbReference type="Proteomes" id="UP000177416">
    <property type="component" value="Unassembled WGS sequence"/>
</dbReference>